<sequence length="1045" mass="116875">MTSHAPPSRPAPPPPVKPSRHHYPHIDDLIARTNGLKPSDKASVRTNQSPPTGAPGADQPDQIKSWLHQATEHWKQAEWGLTFKKIDNAYVDYLLAFEIVASIIPKCTEYPTFKSSNTPARREYDQLRESIKRSFTDFQAIKEDIIRDNQASGVQSTEQQLAAEIKQSTEARESINGTTLRRSNALRPETRSKPDHLRSKFPTGHERSYSVFAGSPPTNEASKSSMDLTQRFNKLTLEKSPSLSQAAQFQSIHTDNERPVPRGPREMPNKLPPLNVQFLPQIPAPTYSPETSYVPGGISPPRSSRNSISIQRNDQPIPNGHKDTNSNTGVVTVEELFSYLKATSGIQVLLLDVRSREEFDQGHIFGRSVVCIEPIAVREGMSAADLEDTFIVTTGPEERLFKQRDSFDLVVYYDQSTTTNSFLHLAAANDQQVCLRRLHLALWDYAFNKRLKKPPCLLAGGLDAWVNYLGAHSLKTTTTSVNNPSSIRRSIPPGRSMTPQNLNSSSLGANGVGSPQWRSGNHHKVPHSPINIEEEQKWLEELQRESDPRTMTVPLSPNTQVDDKTQRRGTTMVATNGTVSYSRTLEEFFQKYPANPRESEFMTPSSPDRNTIIDHPFHVFSDVRSPGIQAPAPPSRPPPAVPRTSYSGVSERPGPATPPPLPVASIGQSHFGLSQPSLASSFGGGSIGKTGLKNLGNTCYMNSIVQCLSGTVPLARLFLNGDYRAQINKENPMGSRGLLAETFAVTIRHLWSGDYKFISPVTLKGVSGRLNETFKTNSQQDAQEYLEFLLDGLHEDLNPNANRTKLVPLTDEEERKRESLPIQTAARHEWARYTHTNHSVIVNWLQGQLASKLRCLTCNITSTTYTPFLSLTIPIPHTNQRFHLADCLQEFTKEEILDGDDAWNCPHCKCRRKATKTLTIMRLPPILIIHLKRFANRGKLGDKLNTLIEFPLQHLDLTKYVPPPLPEQDPTKIPDPQTTPPFVYDLYGVVNHYGTLSGGHYISYVKDSYKDHWCSFDDSKATIMDEGMVVSRNAYVLFWVRKGLN</sequence>
<keyword evidence="5" id="KW-0833">Ubl conjugation pathway</keyword>
<dbReference type="CDD" id="cd00158">
    <property type="entry name" value="RHOD"/>
    <property type="match status" value="1"/>
</dbReference>
<feature type="domain" description="Rhodanese" evidence="9">
    <location>
        <begin position="344"/>
        <end position="364"/>
    </location>
</feature>
<dbReference type="PANTHER" id="PTHR21646:SF95">
    <property type="entry name" value="UBIQUITIN CARBOXYL-TERMINAL HYDROLASE 4-RELATED"/>
    <property type="match status" value="1"/>
</dbReference>
<comment type="catalytic activity">
    <reaction evidence="1">
        <text>Thiol-dependent hydrolysis of ester, thioester, amide, peptide and isopeptide bonds formed by the C-terminal Gly of ubiquitin (a 76-residue protein attached to proteins as an intracellular targeting signal).</text>
        <dbReference type="EC" id="3.4.19.12"/>
    </reaction>
</comment>
<dbReference type="FunCoup" id="A0A4S2MSZ1">
    <property type="interactions" value="137"/>
</dbReference>
<evidence type="ECO:0000256" key="2">
    <source>
        <dbReference type="ARBA" id="ARBA00009085"/>
    </source>
</evidence>
<dbReference type="InterPro" id="IPR001763">
    <property type="entry name" value="Rhodanese-like_dom"/>
</dbReference>
<evidence type="ECO:0000313" key="11">
    <source>
        <dbReference type="EMBL" id="TGZ79586.1"/>
    </source>
</evidence>
<feature type="region of interest" description="Disordered" evidence="8">
    <location>
        <begin position="1"/>
        <end position="61"/>
    </location>
</feature>
<feature type="compositionally biased region" description="Pro residues" evidence="8">
    <location>
        <begin position="7"/>
        <end position="17"/>
    </location>
</feature>
<feature type="compositionally biased region" description="Basic and acidic residues" evidence="8">
    <location>
        <begin position="254"/>
        <end position="263"/>
    </location>
</feature>
<feature type="compositionally biased region" description="Basic and acidic residues" evidence="8">
    <location>
        <begin position="188"/>
        <end position="208"/>
    </location>
</feature>
<evidence type="ECO:0000256" key="6">
    <source>
        <dbReference type="ARBA" id="ARBA00022801"/>
    </source>
</evidence>
<dbReference type="PROSITE" id="PS00973">
    <property type="entry name" value="USP_2"/>
    <property type="match status" value="1"/>
</dbReference>
<dbReference type="GO" id="GO:0006508">
    <property type="term" value="P:proteolysis"/>
    <property type="evidence" value="ECO:0007669"/>
    <property type="project" value="UniProtKB-KW"/>
</dbReference>
<dbReference type="PROSITE" id="PS50235">
    <property type="entry name" value="USP_3"/>
    <property type="match status" value="1"/>
</dbReference>
<dbReference type="SUPFAM" id="SSF52821">
    <property type="entry name" value="Rhodanese/Cell cycle control phosphatase"/>
    <property type="match status" value="1"/>
</dbReference>
<feature type="region of interest" description="Disordered" evidence="8">
    <location>
        <begin position="291"/>
        <end position="326"/>
    </location>
</feature>
<keyword evidence="12" id="KW-1185">Reference proteome</keyword>
<name>A0A4S2MSZ1_9PEZI</name>
<organism evidence="11 12">
    <name type="scientific">Ascodesmis nigricans</name>
    <dbReference type="NCBI Taxonomy" id="341454"/>
    <lineage>
        <taxon>Eukaryota</taxon>
        <taxon>Fungi</taxon>
        <taxon>Dikarya</taxon>
        <taxon>Ascomycota</taxon>
        <taxon>Pezizomycotina</taxon>
        <taxon>Pezizomycetes</taxon>
        <taxon>Pezizales</taxon>
        <taxon>Ascodesmidaceae</taxon>
        <taxon>Ascodesmis</taxon>
    </lineage>
</organism>
<dbReference type="InterPro" id="IPR028889">
    <property type="entry name" value="USP"/>
</dbReference>
<dbReference type="InterPro" id="IPR001394">
    <property type="entry name" value="Peptidase_C19_UCH"/>
</dbReference>
<dbReference type="OrthoDB" id="292964at2759"/>
<feature type="region of interest" description="Disordered" evidence="8">
    <location>
        <begin position="545"/>
        <end position="566"/>
    </location>
</feature>
<feature type="region of interest" description="Disordered" evidence="8">
    <location>
        <begin position="239"/>
        <end position="263"/>
    </location>
</feature>
<dbReference type="SUPFAM" id="SSF54001">
    <property type="entry name" value="Cysteine proteinases"/>
    <property type="match status" value="1"/>
</dbReference>
<dbReference type="GO" id="GO:0016579">
    <property type="term" value="P:protein deubiquitination"/>
    <property type="evidence" value="ECO:0007669"/>
    <property type="project" value="InterPro"/>
</dbReference>
<feature type="compositionally biased region" description="Pro residues" evidence="8">
    <location>
        <begin position="631"/>
        <end position="641"/>
    </location>
</feature>
<comment type="similarity">
    <text evidence="2">Belongs to the peptidase C19 family.</text>
</comment>
<proteinExistence type="inferred from homology"/>
<dbReference type="PROSITE" id="PS00972">
    <property type="entry name" value="USP_1"/>
    <property type="match status" value="1"/>
</dbReference>
<dbReference type="CDD" id="cd02674">
    <property type="entry name" value="Peptidase_C19R"/>
    <property type="match status" value="1"/>
</dbReference>
<keyword evidence="6" id="KW-0378">Hydrolase</keyword>
<dbReference type="InterPro" id="IPR018200">
    <property type="entry name" value="USP_CS"/>
</dbReference>
<evidence type="ECO:0000259" key="10">
    <source>
        <dbReference type="PROSITE" id="PS50235"/>
    </source>
</evidence>
<feature type="region of interest" description="Disordered" evidence="8">
    <location>
        <begin position="165"/>
        <end position="226"/>
    </location>
</feature>
<feature type="region of interest" description="Disordered" evidence="8">
    <location>
        <begin position="477"/>
        <end position="528"/>
    </location>
</feature>
<dbReference type="Gene3D" id="3.40.250.10">
    <property type="entry name" value="Rhodanese-like domain"/>
    <property type="match status" value="1"/>
</dbReference>
<dbReference type="Gene3D" id="3.90.70.10">
    <property type="entry name" value="Cysteine proteinases"/>
    <property type="match status" value="1"/>
</dbReference>
<dbReference type="InterPro" id="IPR038765">
    <property type="entry name" value="Papain-like_cys_pep_sf"/>
</dbReference>
<gene>
    <name evidence="11" type="ORF">EX30DRAFT_79100</name>
</gene>
<accession>A0A4S2MSZ1</accession>
<dbReference type="Pfam" id="PF00581">
    <property type="entry name" value="Rhodanese"/>
    <property type="match status" value="1"/>
</dbReference>
<keyword evidence="7" id="KW-0788">Thiol protease</keyword>
<feature type="compositionally biased region" description="Low complexity" evidence="8">
    <location>
        <begin position="484"/>
        <end position="496"/>
    </location>
</feature>
<evidence type="ECO:0000256" key="7">
    <source>
        <dbReference type="ARBA" id="ARBA00022807"/>
    </source>
</evidence>
<dbReference type="EC" id="3.4.19.12" evidence="3"/>
<feature type="compositionally biased region" description="Low complexity" evidence="8">
    <location>
        <begin position="295"/>
        <end position="313"/>
    </location>
</feature>
<dbReference type="AlphaFoldDB" id="A0A4S2MSZ1"/>
<dbReference type="InParanoid" id="A0A4S2MSZ1"/>
<dbReference type="EMBL" id="ML220130">
    <property type="protein sequence ID" value="TGZ79586.1"/>
    <property type="molecule type" value="Genomic_DNA"/>
</dbReference>
<dbReference type="InterPro" id="IPR050185">
    <property type="entry name" value="Ub_carboxyl-term_hydrolase"/>
</dbReference>
<dbReference type="PROSITE" id="PS50206">
    <property type="entry name" value="RHODANESE_3"/>
    <property type="match status" value="1"/>
</dbReference>
<dbReference type="SMART" id="SM00450">
    <property type="entry name" value="RHOD"/>
    <property type="match status" value="1"/>
</dbReference>
<dbReference type="STRING" id="341454.A0A4S2MSZ1"/>
<evidence type="ECO:0000256" key="8">
    <source>
        <dbReference type="SAM" id="MobiDB-lite"/>
    </source>
</evidence>
<feature type="compositionally biased region" description="Polar residues" evidence="8">
    <location>
        <begin position="239"/>
        <end position="253"/>
    </location>
</feature>
<dbReference type="Proteomes" id="UP000298138">
    <property type="component" value="Unassembled WGS sequence"/>
</dbReference>
<keyword evidence="4" id="KW-0645">Protease</keyword>
<feature type="domain" description="USP" evidence="10">
    <location>
        <begin position="690"/>
        <end position="1042"/>
    </location>
</feature>
<protein>
    <recommendedName>
        <fullName evidence="3">ubiquitinyl hydrolase 1</fullName>
        <ecNumber evidence="3">3.4.19.12</ecNumber>
    </recommendedName>
</protein>
<evidence type="ECO:0000256" key="5">
    <source>
        <dbReference type="ARBA" id="ARBA00022786"/>
    </source>
</evidence>
<evidence type="ECO:0000313" key="12">
    <source>
        <dbReference type="Proteomes" id="UP000298138"/>
    </source>
</evidence>
<feature type="compositionally biased region" description="Polar residues" evidence="8">
    <location>
        <begin position="216"/>
        <end position="226"/>
    </location>
</feature>
<dbReference type="PANTHER" id="PTHR21646">
    <property type="entry name" value="UBIQUITIN CARBOXYL-TERMINAL HYDROLASE"/>
    <property type="match status" value="1"/>
</dbReference>
<dbReference type="InterPro" id="IPR036873">
    <property type="entry name" value="Rhodanese-like_dom_sf"/>
</dbReference>
<dbReference type="Pfam" id="PF00443">
    <property type="entry name" value="UCH"/>
    <property type="match status" value="1"/>
</dbReference>
<evidence type="ECO:0000256" key="4">
    <source>
        <dbReference type="ARBA" id="ARBA00022670"/>
    </source>
</evidence>
<feature type="region of interest" description="Disordered" evidence="8">
    <location>
        <begin position="624"/>
        <end position="659"/>
    </location>
</feature>
<feature type="compositionally biased region" description="Polar residues" evidence="8">
    <location>
        <begin position="497"/>
        <end position="508"/>
    </location>
</feature>
<evidence type="ECO:0000256" key="3">
    <source>
        <dbReference type="ARBA" id="ARBA00012759"/>
    </source>
</evidence>
<evidence type="ECO:0000259" key="9">
    <source>
        <dbReference type="PROSITE" id="PS50206"/>
    </source>
</evidence>
<evidence type="ECO:0000256" key="1">
    <source>
        <dbReference type="ARBA" id="ARBA00000707"/>
    </source>
</evidence>
<dbReference type="GO" id="GO:0004843">
    <property type="term" value="F:cysteine-type deubiquitinase activity"/>
    <property type="evidence" value="ECO:0007669"/>
    <property type="project" value="UniProtKB-EC"/>
</dbReference>
<reference evidence="11 12" key="1">
    <citation type="submission" date="2019-04" db="EMBL/GenBank/DDBJ databases">
        <title>Comparative genomics and transcriptomics to analyze fruiting body development in filamentous ascomycetes.</title>
        <authorList>
            <consortium name="DOE Joint Genome Institute"/>
            <person name="Lutkenhaus R."/>
            <person name="Traeger S."/>
            <person name="Breuer J."/>
            <person name="Kuo A."/>
            <person name="Lipzen A."/>
            <person name="Pangilinan J."/>
            <person name="Dilworth D."/>
            <person name="Sandor L."/>
            <person name="Poggeler S."/>
            <person name="Barry K."/>
            <person name="Grigoriev I.V."/>
            <person name="Nowrousian M."/>
        </authorList>
    </citation>
    <scope>NUCLEOTIDE SEQUENCE [LARGE SCALE GENOMIC DNA]</scope>
    <source>
        <strain evidence="11 12">CBS 389.68</strain>
    </source>
</reference>